<comment type="function">
    <text evidence="7">Sigma factors are initiation factors that promote the attachment of RNA polymerase to specific initiation sites and are then released. Sigma-S contributes to the protection against external stress, thus playing a role in cellular fitness and survival.</text>
</comment>
<evidence type="ECO:0000256" key="5">
    <source>
        <dbReference type="ARBA" id="ARBA00023125"/>
    </source>
</evidence>
<keyword evidence="10" id="KW-1185">Reference proteome</keyword>
<keyword evidence="3" id="KW-0805">Transcription regulation</keyword>
<organism evidence="9 10">
    <name type="scientific">Neorhodopirellula lusitana</name>
    <dbReference type="NCBI Taxonomy" id="445327"/>
    <lineage>
        <taxon>Bacteria</taxon>
        <taxon>Pseudomonadati</taxon>
        <taxon>Planctomycetota</taxon>
        <taxon>Planctomycetia</taxon>
        <taxon>Pirellulales</taxon>
        <taxon>Pirellulaceae</taxon>
        <taxon>Neorhodopirellula</taxon>
    </lineage>
</organism>
<name>A0ABY1Q951_9BACT</name>
<dbReference type="InterPro" id="IPR000792">
    <property type="entry name" value="Tscrpt_reg_LuxR_C"/>
</dbReference>
<dbReference type="InterPro" id="IPR014284">
    <property type="entry name" value="RNA_pol_sigma-70_dom"/>
</dbReference>
<dbReference type="SUPFAM" id="SSF46894">
    <property type="entry name" value="C-terminal effector domain of the bipartite response regulators"/>
    <property type="match status" value="1"/>
</dbReference>
<evidence type="ECO:0000259" key="8">
    <source>
        <dbReference type="PROSITE" id="PS00622"/>
    </source>
</evidence>
<evidence type="ECO:0000256" key="7">
    <source>
        <dbReference type="ARBA" id="ARBA00024701"/>
    </source>
</evidence>
<dbReference type="InterPro" id="IPR016032">
    <property type="entry name" value="Sig_transdc_resp-reg_C-effctor"/>
</dbReference>
<dbReference type="InterPro" id="IPR007627">
    <property type="entry name" value="RNA_pol_sigma70_r2"/>
</dbReference>
<evidence type="ECO:0000256" key="3">
    <source>
        <dbReference type="ARBA" id="ARBA00023015"/>
    </source>
</evidence>
<evidence type="ECO:0000256" key="2">
    <source>
        <dbReference type="ARBA" id="ARBA00021245"/>
    </source>
</evidence>
<dbReference type="PROSITE" id="PS00622">
    <property type="entry name" value="HTH_LUXR_1"/>
    <property type="match status" value="1"/>
</dbReference>
<gene>
    <name evidence="9" type="ORF">SAMN06265222_10848</name>
</gene>
<evidence type="ECO:0000256" key="1">
    <source>
        <dbReference type="ARBA" id="ARBA00007788"/>
    </source>
</evidence>
<accession>A0ABY1Q951</accession>
<evidence type="ECO:0000313" key="9">
    <source>
        <dbReference type="EMBL" id="SMP63317.1"/>
    </source>
</evidence>
<dbReference type="PANTHER" id="PTHR43133:SF8">
    <property type="entry name" value="RNA POLYMERASE SIGMA FACTOR HI_1459-RELATED"/>
    <property type="match status" value="1"/>
</dbReference>
<protein>
    <recommendedName>
        <fullName evidence="2">RNA polymerase sigma factor SigS</fullName>
    </recommendedName>
</protein>
<reference evidence="9 10" key="1">
    <citation type="submission" date="2017-05" db="EMBL/GenBank/DDBJ databases">
        <authorList>
            <person name="Varghese N."/>
            <person name="Submissions S."/>
        </authorList>
    </citation>
    <scope>NUCLEOTIDE SEQUENCE [LARGE SCALE GENOMIC DNA]</scope>
    <source>
        <strain evidence="9 10">DSM 25457</strain>
    </source>
</reference>
<evidence type="ECO:0000313" key="10">
    <source>
        <dbReference type="Proteomes" id="UP001158067"/>
    </source>
</evidence>
<keyword evidence="6" id="KW-0804">Transcription</keyword>
<proteinExistence type="inferred from homology"/>
<evidence type="ECO:0000256" key="4">
    <source>
        <dbReference type="ARBA" id="ARBA00023082"/>
    </source>
</evidence>
<dbReference type="Gene3D" id="1.10.1740.10">
    <property type="match status" value="1"/>
</dbReference>
<feature type="domain" description="HTH luxR-type" evidence="8">
    <location>
        <begin position="147"/>
        <end position="174"/>
    </location>
</feature>
<dbReference type="InterPro" id="IPR039425">
    <property type="entry name" value="RNA_pol_sigma-70-like"/>
</dbReference>
<dbReference type="Pfam" id="PF04542">
    <property type="entry name" value="Sigma70_r2"/>
    <property type="match status" value="1"/>
</dbReference>
<dbReference type="EMBL" id="FXUG01000008">
    <property type="protein sequence ID" value="SMP63317.1"/>
    <property type="molecule type" value="Genomic_DNA"/>
</dbReference>
<dbReference type="PANTHER" id="PTHR43133">
    <property type="entry name" value="RNA POLYMERASE ECF-TYPE SIGMA FACTO"/>
    <property type="match status" value="1"/>
</dbReference>
<keyword evidence="5" id="KW-0238">DNA-binding</keyword>
<evidence type="ECO:0000256" key="6">
    <source>
        <dbReference type="ARBA" id="ARBA00023163"/>
    </source>
</evidence>
<dbReference type="Proteomes" id="UP001158067">
    <property type="component" value="Unassembled WGS sequence"/>
</dbReference>
<comment type="similarity">
    <text evidence="1">Belongs to the sigma-70 factor family.</text>
</comment>
<dbReference type="NCBIfam" id="TIGR02937">
    <property type="entry name" value="sigma70-ECF"/>
    <property type="match status" value="1"/>
</dbReference>
<keyword evidence="4" id="KW-0731">Sigma factor</keyword>
<comment type="caution">
    <text evidence="9">The sequence shown here is derived from an EMBL/GenBank/DDBJ whole genome shotgun (WGS) entry which is preliminary data.</text>
</comment>
<dbReference type="SUPFAM" id="SSF88946">
    <property type="entry name" value="Sigma2 domain of RNA polymerase sigma factors"/>
    <property type="match status" value="1"/>
</dbReference>
<dbReference type="InterPro" id="IPR013325">
    <property type="entry name" value="RNA_pol_sigma_r2"/>
</dbReference>
<sequence>MLERVQSGPNHPDWDELLRYYEPFIRQFLGKIGVAPKDVDDICQQVLARLWKELSNYRRESEHARFRTWLSRLIRNVAINDYRKQKRADNLNEIASEQAESLLEKPSELELLIEQEWQQHVIGLALERLGQIFSGNALEVFLRSSEGESTEQISEALGISMQSVYVLKNRVKKRLTHEVKCVRQELEFPENES</sequence>